<dbReference type="EMBL" id="SNRY01002347">
    <property type="protein sequence ID" value="KAA6325508.1"/>
    <property type="molecule type" value="Genomic_DNA"/>
</dbReference>
<evidence type="ECO:0000259" key="2">
    <source>
        <dbReference type="Pfam" id="PF02371"/>
    </source>
</evidence>
<organism evidence="4">
    <name type="scientific">termite gut metagenome</name>
    <dbReference type="NCBI Taxonomy" id="433724"/>
    <lineage>
        <taxon>unclassified sequences</taxon>
        <taxon>metagenomes</taxon>
        <taxon>organismal metagenomes</taxon>
    </lineage>
</organism>
<dbReference type="PANTHER" id="PTHR33055:SF3">
    <property type="entry name" value="PUTATIVE TRANSPOSASE FOR IS117-RELATED"/>
    <property type="match status" value="1"/>
</dbReference>
<gene>
    <name evidence="4" type="ORF">EZS27_021041</name>
    <name evidence="3" type="ORF">EZS27_025289</name>
</gene>
<dbReference type="InterPro" id="IPR047650">
    <property type="entry name" value="Transpos_IS110"/>
</dbReference>
<feature type="domain" description="Transposase IS110-like N-terminal" evidence="1">
    <location>
        <begin position="7"/>
        <end position="154"/>
    </location>
</feature>
<evidence type="ECO:0000259" key="1">
    <source>
        <dbReference type="Pfam" id="PF01548"/>
    </source>
</evidence>
<dbReference type="EMBL" id="SNRY01001532">
    <property type="protein sequence ID" value="KAA6330226.1"/>
    <property type="molecule type" value="Genomic_DNA"/>
</dbReference>
<protein>
    <submittedName>
        <fullName evidence="4">Uncharacterized protein</fullName>
    </submittedName>
</protein>
<proteinExistence type="predicted"/>
<dbReference type="Pfam" id="PF02371">
    <property type="entry name" value="Transposase_20"/>
    <property type="match status" value="1"/>
</dbReference>
<evidence type="ECO:0000313" key="3">
    <source>
        <dbReference type="EMBL" id="KAA6325508.1"/>
    </source>
</evidence>
<dbReference type="GO" id="GO:0006313">
    <property type="term" value="P:DNA transposition"/>
    <property type="evidence" value="ECO:0007669"/>
    <property type="project" value="InterPro"/>
</dbReference>
<evidence type="ECO:0000313" key="4">
    <source>
        <dbReference type="EMBL" id="KAA6330226.1"/>
    </source>
</evidence>
<dbReference type="InterPro" id="IPR002525">
    <property type="entry name" value="Transp_IS110-like_N"/>
</dbReference>
<sequence length="335" mass="38107">MKMFYLGADVSKEKLDLCLMRDSKLVEELVVKNETTSIQKEISLLMDKHAIAADDLLLCGEYTGQYTYPLCCVCEQLGLDLWLENPYTIKHSCGLQRGKNDRLDARKIASYACRFADRAKLFKLPEKIIATLRLLVSELELYVCDRGKYQGQLTDQKRFMDKEDYERKSQRLNTLIEGLNTSTGQVEQEIRELIESDSALSGQLKLLCSIDGVGERTAVKMIVETNAFKDFQDPRKFCCHAGVAPFSYTSGSSIRSRNRVSHRADKSIKSLLHMGALTAATRMKGELHEYYLKKVSEGKNKMSVLNAVRAKLVHRMFAVIKNNKLYENNYQNALA</sequence>
<reference evidence="4" key="1">
    <citation type="submission" date="2019-03" db="EMBL/GenBank/DDBJ databases">
        <title>Single cell metagenomics reveals metabolic interactions within the superorganism composed of flagellate Streblomastix strix and complex community of Bacteroidetes bacteria on its surface.</title>
        <authorList>
            <person name="Treitli S.C."/>
            <person name="Kolisko M."/>
            <person name="Husnik F."/>
            <person name="Keeling P."/>
            <person name="Hampl V."/>
        </authorList>
    </citation>
    <scope>NUCLEOTIDE SEQUENCE</scope>
    <source>
        <strain evidence="4">STM</strain>
    </source>
</reference>
<dbReference type="Pfam" id="PF01548">
    <property type="entry name" value="DEDD_Tnp_IS110"/>
    <property type="match status" value="1"/>
</dbReference>
<feature type="domain" description="Transposase IS116/IS110/IS902 C-terminal" evidence="2">
    <location>
        <begin position="205"/>
        <end position="291"/>
    </location>
</feature>
<dbReference type="PANTHER" id="PTHR33055">
    <property type="entry name" value="TRANSPOSASE FOR INSERTION SEQUENCE ELEMENT IS1111A"/>
    <property type="match status" value="1"/>
</dbReference>
<dbReference type="AlphaFoldDB" id="A0A5J4R898"/>
<dbReference type="GO" id="GO:0004803">
    <property type="term" value="F:transposase activity"/>
    <property type="evidence" value="ECO:0007669"/>
    <property type="project" value="InterPro"/>
</dbReference>
<dbReference type="InterPro" id="IPR003346">
    <property type="entry name" value="Transposase_20"/>
</dbReference>
<comment type="caution">
    <text evidence="4">The sequence shown here is derived from an EMBL/GenBank/DDBJ whole genome shotgun (WGS) entry which is preliminary data.</text>
</comment>
<name>A0A5J4R898_9ZZZZ</name>
<dbReference type="GO" id="GO:0003677">
    <property type="term" value="F:DNA binding"/>
    <property type="evidence" value="ECO:0007669"/>
    <property type="project" value="InterPro"/>
</dbReference>
<accession>A0A5J4R898</accession>